<keyword evidence="3" id="KW-1185">Reference proteome</keyword>
<keyword evidence="1" id="KW-0472">Membrane</keyword>
<dbReference type="Proteomes" id="UP000681425">
    <property type="component" value="Chromosome"/>
</dbReference>
<feature type="transmembrane region" description="Helical" evidence="1">
    <location>
        <begin position="292"/>
        <end position="312"/>
    </location>
</feature>
<dbReference type="AlphaFoldDB" id="A0A975Q057"/>
<organism evidence="2 3">
    <name type="scientific">Sphingobium phenoxybenzoativorans</name>
    <dbReference type="NCBI Taxonomy" id="1592790"/>
    <lineage>
        <taxon>Bacteria</taxon>
        <taxon>Pseudomonadati</taxon>
        <taxon>Pseudomonadota</taxon>
        <taxon>Alphaproteobacteria</taxon>
        <taxon>Sphingomonadales</taxon>
        <taxon>Sphingomonadaceae</taxon>
        <taxon>Sphingobium</taxon>
    </lineage>
</organism>
<reference evidence="2" key="1">
    <citation type="submission" date="2021-04" db="EMBL/GenBank/DDBJ databases">
        <title>Isolation of p-tert-butylphenol degrading bacteria Sphingobium phenoxybenzoativorans Tas13 from active sludge.</title>
        <authorList>
            <person name="Li Y."/>
        </authorList>
    </citation>
    <scope>NUCLEOTIDE SEQUENCE</scope>
    <source>
        <strain evidence="2">Tas13</strain>
    </source>
</reference>
<name>A0A975Q057_9SPHN</name>
<evidence type="ECO:0000313" key="3">
    <source>
        <dbReference type="Proteomes" id="UP000681425"/>
    </source>
</evidence>
<evidence type="ECO:0000256" key="1">
    <source>
        <dbReference type="SAM" id="Phobius"/>
    </source>
</evidence>
<dbReference type="RefSeq" id="WP_212607860.1">
    <property type="nucleotide sequence ID" value="NZ_CP073910.1"/>
</dbReference>
<protein>
    <submittedName>
        <fullName evidence="2">Uncharacterized protein</fullName>
    </submittedName>
</protein>
<feature type="transmembrane region" description="Helical" evidence="1">
    <location>
        <begin position="318"/>
        <end position="335"/>
    </location>
</feature>
<accession>A0A975Q057</accession>
<keyword evidence="1" id="KW-0812">Transmembrane</keyword>
<sequence length="394" mass="41201">MSFSAIICASQAASDSLGVLRANLHFAGNSLLEYQVRQAAEAGADQVMILVGAVTQSLSRAIDSLTADGISVSIVRDMVSLLREAPRDRDMLLVADGAIVPQRFYGAVAAQPGNVLLVTEDSATTARFERIDAGQRWAGLARVSPDVLFGTLDMIGDWDLELTLVRAVVQAGSQRIAVPAEDVMEARLALVGSQAEADLVSRALLAGKRAPAGEAGAERMLIAPLAARIAPEFLRSQVPAAQVRAGAIAVALIGIVATLLAWPMIALLLFLAAILLSLTVDRLVQLARRGGLEGWMGVMPHLIVLAGIALLGSEADRTMEGLYLAGLLAILMLGLRSGRFPGARKWAILTPGSALLILLVTTGGGYFHFGMTLAIACAILSLGLAVLGNESPES</sequence>
<dbReference type="EMBL" id="CP073910">
    <property type="protein sequence ID" value="QUT03957.1"/>
    <property type="molecule type" value="Genomic_DNA"/>
</dbReference>
<gene>
    <name evidence="2" type="ORF">KFK14_12435</name>
</gene>
<feature type="transmembrane region" description="Helical" evidence="1">
    <location>
        <begin position="247"/>
        <end position="280"/>
    </location>
</feature>
<proteinExistence type="predicted"/>
<evidence type="ECO:0000313" key="2">
    <source>
        <dbReference type="EMBL" id="QUT03957.1"/>
    </source>
</evidence>
<keyword evidence="1" id="KW-1133">Transmembrane helix</keyword>
<feature type="transmembrane region" description="Helical" evidence="1">
    <location>
        <begin position="373"/>
        <end position="389"/>
    </location>
</feature>
<dbReference type="KEGG" id="spph:KFK14_12435"/>
<feature type="transmembrane region" description="Helical" evidence="1">
    <location>
        <begin position="347"/>
        <end position="367"/>
    </location>
</feature>